<name>A0ABM3H350_9MYRT</name>
<dbReference type="Pfam" id="PF00560">
    <property type="entry name" value="LRR_1"/>
    <property type="match status" value="2"/>
</dbReference>
<protein>
    <submittedName>
        <fullName evidence="10">Receptor like protein 22-like</fullName>
    </submittedName>
</protein>
<dbReference type="PANTHER" id="PTHR48060:SF21">
    <property type="entry name" value="L DOMAIN-LIKE PROTEIN"/>
    <property type="match status" value="1"/>
</dbReference>
<dbReference type="PANTHER" id="PTHR48060">
    <property type="entry name" value="DNA DAMAGE-REPAIR/TOLERATION PROTEIN DRT100"/>
    <property type="match status" value="1"/>
</dbReference>
<evidence type="ECO:0000313" key="9">
    <source>
        <dbReference type="Proteomes" id="UP000827889"/>
    </source>
</evidence>
<evidence type="ECO:0000256" key="6">
    <source>
        <dbReference type="ARBA" id="ARBA00023136"/>
    </source>
</evidence>
<feature type="signal peptide" evidence="7">
    <location>
        <begin position="1"/>
        <end position="25"/>
    </location>
</feature>
<keyword evidence="6" id="KW-0472">Membrane</keyword>
<feature type="domain" description="Leucine-rich repeat-containing N-terminal plant-type" evidence="8">
    <location>
        <begin position="29"/>
        <end position="83"/>
    </location>
</feature>
<dbReference type="Pfam" id="PF08263">
    <property type="entry name" value="LRRNT_2"/>
    <property type="match status" value="1"/>
</dbReference>
<dbReference type="GeneID" id="115748954"/>
<proteinExistence type="predicted"/>
<keyword evidence="3 7" id="KW-0732">Signal</keyword>
<gene>
    <name evidence="10" type="primary">LOC115748954</name>
</gene>
<dbReference type="SUPFAM" id="SSF52058">
    <property type="entry name" value="L domain-like"/>
    <property type="match status" value="2"/>
</dbReference>
<evidence type="ECO:0000256" key="1">
    <source>
        <dbReference type="ARBA" id="ARBA00022614"/>
    </source>
</evidence>
<reference evidence="9" key="1">
    <citation type="submission" date="2025-05" db="UniProtKB">
        <authorList>
            <consortium name="RefSeq"/>
        </authorList>
    </citation>
    <scope>NUCLEOTIDE SEQUENCE [LARGE SCALE GENOMIC DNA]</scope>
</reference>
<dbReference type="Pfam" id="PF13855">
    <property type="entry name" value="LRR_8"/>
    <property type="match status" value="2"/>
</dbReference>
<dbReference type="RefSeq" id="XP_048131035.1">
    <property type="nucleotide sequence ID" value="XM_048275078.1"/>
</dbReference>
<dbReference type="InterPro" id="IPR032675">
    <property type="entry name" value="LRR_dom_sf"/>
</dbReference>
<dbReference type="InterPro" id="IPR003591">
    <property type="entry name" value="Leu-rich_rpt_typical-subtyp"/>
</dbReference>
<dbReference type="Proteomes" id="UP000827889">
    <property type="component" value="Chromosome 2"/>
</dbReference>
<evidence type="ECO:0000259" key="8">
    <source>
        <dbReference type="Pfam" id="PF08263"/>
    </source>
</evidence>
<keyword evidence="1" id="KW-0433">Leucine-rich repeat</keyword>
<reference evidence="10" key="2">
    <citation type="submission" date="2025-08" db="UniProtKB">
        <authorList>
            <consortium name="RefSeq"/>
        </authorList>
    </citation>
    <scope>IDENTIFICATION</scope>
    <source>
        <tissue evidence="10">Leaf</tissue>
    </source>
</reference>
<evidence type="ECO:0000313" key="10">
    <source>
        <dbReference type="RefSeq" id="XP_048131035.1"/>
    </source>
</evidence>
<keyword evidence="5" id="KW-1133">Transmembrane helix</keyword>
<evidence type="ECO:0000256" key="2">
    <source>
        <dbReference type="ARBA" id="ARBA00022692"/>
    </source>
</evidence>
<dbReference type="PRINTS" id="PR00019">
    <property type="entry name" value="LEURICHRPT"/>
</dbReference>
<dbReference type="Gene3D" id="3.80.10.10">
    <property type="entry name" value="Ribonuclease Inhibitor"/>
    <property type="match status" value="4"/>
</dbReference>
<dbReference type="InterPro" id="IPR013210">
    <property type="entry name" value="LRR_N_plant-typ"/>
</dbReference>
<dbReference type="SMART" id="SM00369">
    <property type="entry name" value="LRR_TYP"/>
    <property type="match status" value="6"/>
</dbReference>
<sequence length="617" mass="68391">MGRHQILGLLCFLFFLHSSPPFASPLCPPDQRDALLLFKNSFVLDSKVSNYSCDQYLQLTSYPKTNSWNKSSDCCSWDGVTCNASTGNVISLDLRCSWLSGALHSINSLLLLPNLQTLYFLGNNFVSTHISPDLSAFPETTHLHLSHSTISLQVLSLPFCNLTKFPYFLNSLEKLQDLDLSNNRISGEIPRWFWGINHDTLQRLDLSNNLLEGAIPQLHWNRLLDIEIQNNSFQGSLPIPPPSTVTFDASDNGFTGEIPPSICQLSSLWSLYLSNNNLSGYMPQCLGNITDLVKIDLSSNKLQGPLPRSLIRCVKLYSLILSHNEFSDIFPHWLEARQLVFLDLQSNKFQGRINLTVFGLSFPVLRSFSVSNNNLTGQWPTNVFSNSSLDLIDLSNNQFGGPIPLPSPLADYYSIANNKITGNIPSLICNATFLEIIDLSNNGLIGSMPWCLTNSSVGSIPPILGNLTNLGWLDLSSNNLTGVIPRELGDLTSLGYLNLSKNQLTGRIPQDKQLSTFSNNSFSGNPGLCGTPLPKACPSDAQPPQPSTFHRKGHESWFKQKVVLTGYASGVVIGISLSYMAFETGRPKWLARGVRMLEVRAAEWVKKPKRKIVKFHG</sequence>
<keyword evidence="2" id="KW-0812">Transmembrane</keyword>
<evidence type="ECO:0000256" key="3">
    <source>
        <dbReference type="ARBA" id="ARBA00022729"/>
    </source>
</evidence>
<keyword evidence="4" id="KW-0677">Repeat</keyword>
<evidence type="ECO:0000256" key="5">
    <source>
        <dbReference type="ARBA" id="ARBA00022989"/>
    </source>
</evidence>
<accession>A0ABM3H350</accession>
<evidence type="ECO:0000256" key="7">
    <source>
        <dbReference type="SAM" id="SignalP"/>
    </source>
</evidence>
<evidence type="ECO:0000256" key="4">
    <source>
        <dbReference type="ARBA" id="ARBA00022737"/>
    </source>
</evidence>
<feature type="chain" id="PRO_5045114340" evidence="7">
    <location>
        <begin position="26"/>
        <end position="617"/>
    </location>
</feature>
<dbReference type="InterPro" id="IPR001611">
    <property type="entry name" value="Leu-rich_rpt"/>
</dbReference>
<keyword evidence="9" id="KW-1185">Reference proteome</keyword>
<dbReference type="InterPro" id="IPR053211">
    <property type="entry name" value="DNA_repair-toleration"/>
</dbReference>
<organism evidence="9 10">
    <name type="scientific">Rhodamnia argentea</name>
    <dbReference type="NCBI Taxonomy" id="178133"/>
    <lineage>
        <taxon>Eukaryota</taxon>
        <taxon>Viridiplantae</taxon>
        <taxon>Streptophyta</taxon>
        <taxon>Embryophyta</taxon>
        <taxon>Tracheophyta</taxon>
        <taxon>Spermatophyta</taxon>
        <taxon>Magnoliopsida</taxon>
        <taxon>eudicotyledons</taxon>
        <taxon>Gunneridae</taxon>
        <taxon>Pentapetalae</taxon>
        <taxon>rosids</taxon>
        <taxon>malvids</taxon>
        <taxon>Myrtales</taxon>
        <taxon>Myrtaceae</taxon>
        <taxon>Myrtoideae</taxon>
        <taxon>Myrteae</taxon>
        <taxon>Australasian group</taxon>
        <taxon>Rhodamnia</taxon>
    </lineage>
</organism>